<evidence type="ECO:0000313" key="1">
    <source>
        <dbReference type="EMBL" id="ATQ67492.1"/>
    </source>
</evidence>
<name>A0A2D2CXL9_METT3</name>
<organism evidence="1 2">
    <name type="scientific">Methylosinus trichosporium (strain ATCC 35070 / NCIMB 11131 / UNIQEM 75 / OB3b)</name>
    <dbReference type="NCBI Taxonomy" id="595536"/>
    <lineage>
        <taxon>Bacteria</taxon>
        <taxon>Pseudomonadati</taxon>
        <taxon>Pseudomonadota</taxon>
        <taxon>Alphaproteobacteria</taxon>
        <taxon>Hyphomicrobiales</taxon>
        <taxon>Methylocystaceae</taxon>
        <taxon>Methylosinus</taxon>
    </lineage>
</organism>
<dbReference type="KEGG" id="mtw:CQW49_05985"/>
<proteinExistence type="predicted"/>
<protein>
    <submittedName>
        <fullName evidence="1">Uncharacterized protein</fullName>
    </submittedName>
</protein>
<keyword evidence="2" id="KW-1185">Reference proteome</keyword>
<accession>A0A2D2CXL9</accession>
<sequence>MLVTDLIHSCSNDKVAQAATFCIGGAFAERVRAAARENGVSEGRFVAVIMRDFALRADDRTRAELAREVSGCDQPILHGLRHVVEAALEDGALFSEQGEESTPVFRRGGLSCEAIARLGQARVSAF</sequence>
<dbReference type="EMBL" id="CP023737">
    <property type="protein sequence ID" value="ATQ67492.1"/>
    <property type="molecule type" value="Genomic_DNA"/>
</dbReference>
<gene>
    <name evidence="1" type="ORF">CQW49_05985</name>
</gene>
<dbReference type="Proteomes" id="UP000230709">
    <property type="component" value="Chromosome"/>
</dbReference>
<evidence type="ECO:0000313" key="2">
    <source>
        <dbReference type="Proteomes" id="UP000230709"/>
    </source>
</evidence>
<dbReference type="AlphaFoldDB" id="A0A2D2CXL9"/>
<reference evidence="2" key="1">
    <citation type="submission" date="2017-10" db="EMBL/GenBank/DDBJ databases">
        <title>Completed PacBio SMRT sequence of Methylosinus trichosporium OB3b reveals presence of a third large plasmid.</title>
        <authorList>
            <person name="Charles T.C."/>
            <person name="Lynch M.D.J."/>
            <person name="Heil J.R."/>
            <person name="Cheng J."/>
        </authorList>
    </citation>
    <scope>NUCLEOTIDE SEQUENCE [LARGE SCALE GENOMIC DNA]</scope>
    <source>
        <strain evidence="2">OB3b</strain>
    </source>
</reference>
<dbReference type="RefSeq" id="WP_003613437.1">
    <property type="nucleotide sequence ID" value="NZ_ADVE02000001.1"/>
</dbReference>